<evidence type="ECO:0000256" key="1">
    <source>
        <dbReference type="ARBA" id="ARBA00022553"/>
    </source>
</evidence>
<organism evidence="8 9">
    <name type="scientific">Aminobacterium colombiense (strain DSM 12261 / ALA-1)</name>
    <dbReference type="NCBI Taxonomy" id="572547"/>
    <lineage>
        <taxon>Bacteria</taxon>
        <taxon>Thermotogati</taxon>
        <taxon>Synergistota</taxon>
        <taxon>Synergistia</taxon>
        <taxon>Synergistales</taxon>
        <taxon>Aminobacteriaceae</taxon>
        <taxon>Aminobacterium</taxon>
    </lineage>
</organism>
<dbReference type="InterPro" id="IPR058245">
    <property type="entry name" value="NreC/VraR/RcsB-like_REC"/>
</dbReference>
<dbReference type="CDD" id="cd17535">
    <property type="entry name" value="REC_NarL-like"/>
    <property type="match status" value="1"/>
</dbReference>
<dbReference type="PRINTS" id="PR00038">
    <property type="entry name" value="HTHLUXR"/>
</dbReference>
<dbReference type="InterPro" id="IPR000792">
    <property type="entry name" value="Tscrpt_reg_LuxR_C"/>
</dbReference>
<keyword evidence="1 5" id="KW-0597">Phosphoprotein</keyword>
<keyword evidence="2" id="KW-0805">Transcription regulation</keyword>
<dbReference type="SMART" id="SM00421">
    <property type="entry name" value="HTH_LUXR"/>
    <property type="match status" value="1"/>
</dbReference>
<evidence type="ECO:0000256" key="4">
    <source>
        <dbReference type="ARBA" id="ARBA00023163"/>
    </source>
</evidence>
<dbReference type="Proteomes" id="UP000002366">
    <property type="component" value="Chromosome"/>
</dbReference>
<sequence length="223" mass="24911">MKSMKKVRILLADDHQILRDGLRTLLNTQEDMEVIAEADTGRKAIDLALCHCPDVLVMDVVMPELNGIEATSRLKKDLPEIKVLALSMHADRRFVAEMLKAGASGFLLKECAFQELAEAIRSIIKGKMYLSPSISKCVIEEYVGFLSGDEKEHTDSESALSHREKEVLQLIAEGKANRDIAKTLHISVKTVETHKYNIMRKINLHSVAELTKYAIKSGLTPID</sequence>
<evidence type="ECO:0000256" key="5">
    <source>
        <dbReference type="PROSITE-ProRule" id="PRU00169"/>
    </source>
</evidence>
<dbReference type="GO" id="GO:0003677">
    <property type="term" value="F:DNA binding"/>
    <property type="evidence" value="ECO:0007669"/>
    <property type="project" value="UniProtKB-KW"/>
</dbReference>
<dbReference type="GO" id="GO:0000160">
    <property type="term" value="P:phosphorelay signal transduction system"/>
    <property type="evidence" value="ECO:0007669"/>
    <property type="project" value="InterPro"/>
</dbReference>
<dbReference type="PROSITE" id="PS50043">
    <property type="entry name" value="HTH_LUXR_2"/>
    <property type="match status" value="1"/>
</dbReference>
<dbReference type="Pfam" id="PF00072">
    <property type="entry name" value="Response_reg"/>
    <property type="match status" value="1"/>
</dbReference>
<dbReference type="PANTHER" id="PTHR43214:SF41">
    <property type="entry name" value="NITRATE_NITRITE RESPONSE REGULATOR PROTEIN NARP"/>
    <property type="match status" value="1"/>
</dbReference>
<evidence type="ECO:0000313" key="8">
    <source>
        <dbReference type="EMBL" id="ADE57983.1"/>
    </source>
</evidence>
<dbReference type="SUPFAM" id="SSF52172">
    <property type="entry name" value="CheY-like"/>
    <property type="match status" value="1"/>
</dbReference>
<dbReference type="Pfam" id="PF00196">
    <property type="entry name" value="GerE"/>
    <property type="match status" value="1"/>
</dbReference>
<dbReference type="InterPro" id="IPR001789">
    <property type="entry name" value="Sig_transdc_resp-reg_receiver"/>
</dbReference>
<evidence type="ECO:0000256" key="3">
    <source>
        <dbReference type="ARBA" id="ARBA00023125"/>
    </source>
</evidence>
<dbReference type="AlphaFoldDB" id="D5EHF1"/>
<dbReference type="HOGENOM" id="CLU_000445_90_1_0"/>
<name>D5EHF1_AMICL</name>
<protein>
    <submittedName>
        <fullName evidence="8">Two component transcriptional regulator, LuxR family</fullName>
    </submittedName>
</protein>
<dbReference type="InterPro" id="IPR016032">
    <property type="entry name" value="Sig_transdc_resp-reg_C-effctor"/>
</dbReference>
<dbReference type="SMART" id="SM00448">
    <property type="entry name" value="REC"/>
    <property type="match status" value="1"/>
</dbReference>
<dbReference type="Gene3D" id="3.40.50.2300">
    <property type="match status" value="1"/>
</dbReference>
<dbReference type="InterPro" id="IPR011006">
    <property type="entry name" value="CheY-like_superfamily"/>
</dbReference>
<feature type="domain" description="Response regulatory" evidence="7">
    <location>
        <begin position="8"/>
        <end position="124"/>
    </location>
</feature>
<dbReference type="PROSITE" id="PS00622">
    <property type="entry name" value="HTH_LUXR_1"/>
    <property type="match status" value="1"/>
</dbReference>
<evidence type="ECO:0000313" key="9">
    <source>
        <dbReference type="Proteomes" id="UP000002366"/>
    </source>
</evidence>
<evidence type="ECO:0000259" key="6">
    <source>
        <dbReference type="PROSITE" id="PS50043"/>
    </source>
</evidence>
<dbReference type="CDD" id="cd06170">
    <property type="entry name" value="LuxR_C_like"/>
    <property type="match status" value="1"/>
</dbReference>
<dbReference type="PROSITE" id="PS50110">
    <property type="entry name" value="RESPONSE_REGULATORY"/>
    <property type="match status" value="1"/>
</dbReference>
<gene>
    <name evidence="8" type="ordered locus">Amico_1870</name>
</gene>
<accession>D5EHF1</accession>
<dbReference type="KEGG" id="aco:Amico_1870"/>
<dbReference type="STRING" id="572547.Amico_1870"/>
<keyword evidence="3" id="KW-0238">DNA-binding</keyword>
<reference evidence="8 9" key="1">
    <citation type="journal article" date="2010" name="Stand. Genomic Sci.">
        <title>Complete genome sequence of Aminobacterium colombiense type strain (ALA-1).</title>
        <authorList>
            <person name="Chertkov O."/>
            <person name="Sikorski J."/>
            <person name="Brambilla E."/>
            <person name="Lapidus A."/>
            <person name="Copeland A."/>
            <person name="Glavina Del Rio T."/>
            <person name="Nolan M."/>
            <person name="Lucas S."/>
            <person name="Tice H."/>
            <person name="Cheng J.F."/>
            <person name="Han C."/>
            <person name="Detter J.C."/>
            <person name="Bruce D."/>
            <person name="Tapia R."/>
            <person name="Goodwin L."/>
            <person name="Pitluck S."/>
            <person name="Liolios K."/>
            <person name="Ivanova N."/>
            <person name="Mavromatis K."/>
            <person name="Ovchinnikova G."/>
            <person name="Pati A."/>
            <person name="Chen A."/>
            <person name="Palaniappan K."/>
            <person name="Land M."/>
            <person name="Hauser L."/>
            <person name="Chang Y.J."/>
            <person name="Jeffries C.D."/>
            <person name="Spring S."/>
            <person name="Rohde M."/>
            <person name="Goker M."/>
            <person name="Bristow J."/>
            <person name="Eisen J.A."/>
            <person name="Markowitz V."/>
            <person name="Hugenholtz P."/>
            <person name="Kyrpides N.C."/>
            <person name="Klenk H.P."/>
        </authorList>
    </citation>
    <scope>NUCLEOTIDE SEQUENCE [LARGE SCALE GENOMIC DNA]</scope>
    <source>
        <strain evidence="9">DSM 12261 / ALA-1</strain>
    </source>
</reference>
<dbReference type="eggNOG" id="COG2197">
    <property type="taxonomic scope" value="Bacteria"/>
</dbReference>
<feature type="modified residue" description="4-aspartylphosphate" evidence="5">
    <location>
        <position position="59"/>
    </location>
</feature>
<dbReference type="InterPro" id="IPR039420">
    <property type="entry name" value="WalR-like"/>
</dbReference>
<dbReference type="PANTHER" id="PTHR43214">
    <property type="entry name" value="TWO-COMPONENT RESPONSE REGULATOR"/>
    <property type="match status" value="1"/>
</dbReference>
<evidence type="ECO:0000256" key="2">
    <source>
        <dbReference type="ARBA" id="ARBA00023015"/>
    </source>
</evidence>
<keyword evidence="4" id="KW-0804">Transcription</keyword>
<dbReference type="SUPFAM" id="SSF46894">
    <property type="entry name" value="C-terminal effector domain of the bipartite response regulators"/>
    <property type="match status" value="1"/>
</dbReference>
<dbReference type="GO" id="GO:0006355">
    <property type="term" value="P:regulation of DNA-templated transcription"/>
    <property type="evidence" value="ECO:0007669"/>
    <property type="project" value="InterPro"/>
</dbReference>
<dbReference type="EMBL" id="CP001997">
    <property type="protein sequence ID" value="ADE57983.1"/>
    <property type="molecule type" value="Genomic_DNA"/>
</dbReference>
<feature type="domain" description="HTH luxR-type" evidence="6">
    <location>
        <begin position="153"/>
        <end position="218"/>
    </location>
</feature>
<evidence type="ECO:0000259" key="7">
    <source>
        <dbReference type="PROSITE" id="PS50110"/>
    </source>
</evidence>
<proteinExistence type="predicted"/>
<keyword evidence="9" id="KW-1185">Reference proteome</keyword>